<name>A0A1I0IN49_9FIRM</name>
<evidence type="ECO:0000256" key="1">
    <source>
        <dbReference type="ARBA" id="ARBA00022679"/>
    </source>
</evidence>
<dbReference type="Pfam" id="PF13508">
    <property type="entry name" value="Acetyltransf_7"/>
    <property type="match status" value="1"/>
</dbReference>
<dbReference type="Proteomes" id="UP000198508">
    <property type="component" value="Unassembled WGS sequence"/>
</dbReference>
<evidence type="ECO:0000313" key="5">
    <source>
        <dbReference type="Proteomes" id="UP000198508"/>
    </source>
</evidence>
<accession>A0A1I0IN49</accession>
<keyword evidence="2" id="KW-0012">Acyltransferase</keyword>
<keyword evidence="5" id="KW-1185">Reference proteome</keyword>
<dbReference type="GO" id="GO:0016747">
    <property type="term" value="F:acyltransferase activity, transferring groups other than amino-acyl groups"/>
    <property type="evidence" value="ECO:0007669"/>
    <property type="project" value="InterPro"/>
</dbReference>
<organism evidence="4 5">
    <name type="scientific">Enterocloster lavalensis</name>
    <dbReference type="NCBI Taxonomy" id="460384"/>
    <lineage>
        <taxon>Bacteria</taxon>
        <taxon>Bacillati</taxon>
        <taxon>Bacillota</taxon>
        <taxon>Clostridia</taxon>
        <taxon>Lachnospirales</taxon>
        <taxon>Lachnospiraceae</taxon>
        <taxon>Enterocloster</taxon>
    </lineage>
</organism>
<dbReference type="EMBL" id="FOIM01000022">
    <property type="protein sequence ID" value="SET98465.1"/>
    <property type="molecule type" value="Genomic_DNA"/>
</dbReference>
<dbReference type="CDD" id="cd04301">
    <property type="entry name" value="NAT_SF"/>
    <property type="match status" value="1"/>
</dbReference>
<dbReference type="GeneID" id="93277783"/>
<dbReference type="STRING" id="460384.SAMN05216313_12279"/>
<dbReference type="InterPro" id="IPR000182">
    <property type="entry name" value="GNAT_dom"/>
</dbReference>
<keyword evidence="1 4" id="KW-0808">Transferase</keyword>
<dbReference type="SUPFAM" id="SSF55729">
    <property type="entry name" value="Acyl-CoA N-acyltransferases (Nat)"/>
    <property type="match status" value="1"/>
</dbReference>
<proteinExistence type="predicted"/>
<protein>
    <submittedName>
        <fullName evidence="4">Putative acetyltransferase</fullName>
    </submittedName>
</protein>
<dbReference type="PROSITE" id="PS51186">
    <property type="entry name" value="GNAT"/>
    <property type="match status" value="1"/>
</dbReference>
<dbReference type="RefSeq" id="WP_092367409.1">
    <property type="nucleotide sequence ID" value="NZ_FOIM01000022.1"/>
</dbReference>
<evidence type="ECO:0000259" key="3">
    <source>
        <dbReference type="PROSITE" id="PS51186"/>
    </source>
</evidence>
<gene>
    <name evidence="4" type="ORF">SAMN05216313_12279</name>
</gene>
<sequence length="146" mass="16790">MDGKAVRPFQAGDLDAVMEIWLSANLQAHSFIPEEYWRENAREVRRLLPEAAVYVREEDGVPVGFIGLQGNYIAGLFVRPDRQSCGIGGELLQFAREQNSCLCLSVYKKNERALDFYLRQGFRIKAWRTDENTGEQEVSMSWRGER</sequence>
<dbReference type="PANTHER" id="PTHR43800">
    <property type="entry name" value="PEPTIDYL-LYSINE N-ACETYLTRANSFERASE YJAB"/>
    <property type="match status" value="1"/>
</dbReference>
<dbReference type="InterPro" id="IPR016181">
    <property type="entry name" value="Acyl_CoA_acyltransferase"/>
</dbReference>
<dbReference type="AlphaFoldDB" id="A0A1I0IN49"/>
<dbReference type="Gene3D" id="3.40.630.30">
    <property type="match status" value="1"/>
</dbReference>
<feature type="domain" description="N-acetyltransferase" evidence="3">
    <location>
        <begin position="4"/>
        <end position="145"/>
    </location>
</feature>
<evidence type="ECO:0000313" key="4">
    <source>
        <dbReference type="EMBL" id="SET98465.1"/>
    </source>
</evidence>
<reference evidence="5" key="1">
    <citation type="submission" date="2016-10" db="EMBL/GenBank/DDBJ databases">
        <authorList>
            <person name="Varghese N."/>
            <person name="Submissions S."/>
        </authorList>
    </citation>
    <scope>NUCLEOTIDE SEQUENCE [LARGE SCALE GENOMIC DNA]</scope>
    <source>
        <strain evidence="5">NLAE-zl-G277</strain>
    </source>
</reference>
<evidence type="ECO:0000256" key="2">
    <source>
        <dbReference type="ARBA" id="ARBA00023315"/>
    </source>
</evidence>
<dbReference type="PANTHER" id="PTHR43800:SF1">
    <property type="entry name" value="PEPTIDYL-LYSINE N-ACETYLTRANSFERASE YJAB"/>
    <property type="match status" value="1"/>
</dbReference>